<organism evidence="2 3">
    <name type="scientific">Pseudomonas syringae</name>
    <dbReference type="NCBI Taxonomy" id="317"/>
    <lineage>
        <taxon>Bacteria</taxon>
        <taxon>Pseudomonadati</taxon>
        <taxon>Pseudomonadota</taxon>
        <taxon>Gammaproteobacteria</taxon>
        <taxon>Pseudomonadales</taxon>
        <taxon>Pseudomonadaceae</taxon>
        <taxon>Pseudomonas</taxon>
    </lineage>
</organism>
<reference evidence="2 3" key="1">
    <citation type="submission" date="2017-11" db="EMBL/GenBank/DDBJ databases">
        <title>Effect of PGPRs.</title>
        <authorList>
            <person name="Oliva R."/>
            <person name="Nong J."/>
            <person name="Roman V."/>
        </authorList>
    </citation>
    <scope>NUCLEOTIDE SEQUENCE [LARGE SCALE GENOMIC DNA]</scope>
    <source>
        <strain evidence="2">Inb918</strain>
    </source>
</reference>
<name>A0A3T0JU74_PSESX</name>
<protein>
    <recommendedName>
        <fullName evidence="1">Dermonecrotic toxin N-terminal domain-containing protein</fullName>
    </recommendedName>
</protein>
<sequence length="1607" mass="180014">MSAPIKPLLFPEVFDSPGLWTELGKTHGLSEHEFRWLAHARLSSHNLRSQQTPAMRAERVLLNVGSEIPVPLPGAFVLSQTPVNQAHILYTAFDGIKKYADRADLKQQFEQRLNNADDQTSLFALLSLPQRKRLLDAEKISVSFTLIEGDVFDETTEAIKQSQLLNAQAMRTELEKLPTLTHLLENILDELLKPHFGSLQQSRTRVGFYTLDGATGSDRAAPDRHWLESMSLSDAVLLYYRHQQWPTAALREFTHPDRTATQDDQLQWEDAVKSAAGKLSALLFQHLERYWDAPSSNGSSRRTFFAEALEDQARAKWMIKRETGILDAPQFNALHQLIRPGEDGSIRPLTETVRLWEREANYVELAGSLMISGAHAFLYTPVQGLQVLTDYSDLKQTLLSKFMAKGHEDELYSLLSLDERNRFLGFDQPQVSGEQVLVEVFKILFESIITKQRQNIEYALQVFRHSDGAVNLHALFDKSLDIRSMIHARLLEFDSAGRWSTQPVLSGNQQPSLVLADEARAAIKTFSSVEASLGELLKTQPMATLEVQRPFLENLKSNLGHAWFLGVTGEARLRALNGTLQASARAIVDAVVNPDQPTRVLRRALEGFRPDAYGLTLQSAGQQNLLPLAHCLLMTERGGLDARHSGRAVLWTPALGLEVFDTVAVARHRLEQRLLHNVQRLLLLENILPAHFQLHQRYSLGAFQFIEHNVLHNRMQSAIEHFLGRCEQVRSRVKDPVRRSKTLTTLGESAFHTNLKLATAHARAIAAQQTYPAWLGMAAVAEQKLHVELMEQWRQSVVDDKDYLTGVPTLVTHVEQTLKSLLDSRFPDSRINPRHIRITPNLTLAGPARNLVEFALNHINIAQGTGFKVTSINASALPKGLDQSAVRQLLLSLEIPTRYSEKVIQALATTTVAGLARQQVFFRQLPWQLLQHAHTLKLQQHLSETAFSYIRQALDMPDAIARAAVAGTHAMVCPLSLVKTAGATAVEACGLYVLAPGTAHKGPVLLYTPFAEQAFHEFFDEKALIAALNTPGFLQNLLLRRLPQTQRATFRSLLASSLGQTSEMTLDYRPIGGNLLERLYQDNLELLKQMLASQSDSDGQSDWENAKVLFSDDIQQVADMLQGKLAYGRFLWQAYDDFKDSAEALQNHHWKKALKSFIDGAEQMVTVGLLPEMSAESAVVTDVGEQATEAGATQVEKIVAPSLDEIESTSPQRTLLQPFEATDVALKDLTFSATQGVYQKTSNNRSYAAVDGKVYRVVKNGSDWQLAKGEERGPSLRKTDSRMVRITPGQTVHYGKAFSRMLEHSKYTRIRRTMLNIEAHGMEEITRRYPEKARVLGRAVGLARDYAFNCLHNLAILDINVVPGGRVNRFLMEFFDVPKVTTQILSRIKTAILPICNALVDPTDDLLNTDRFIVGSTRWFHDVIAFVLDGDQQNKVHFTQHFFDQDLGDYVPVTAPGFDIDGHAQAETLIHELAHQLSNAWDIATVRGREPFCDLISSVTPDGAKLLQELQDERRMALSLATPRAQLFAEWNPERTVWIDFDRIPGKETTAAEIFRQTHSTTMNEARNAFMDQQTSDARVGVILHNADSIALLICEVGRQLEVASSP</sequence>
<evidence type="ECO:0000313" key="3">
    <source>
        <dbReference type="Proteomes" id="UP000282760"/>
    </source>
</evidence>
<gene>
    <name evidence="2" type="ORF">CT157_13720</name>
</gene>
<dbReference type="Proteomes" id="UP000282760">
    <property type="component" value="Chromosome"/>
</dbReference>
<proteinExistence type="predicted"/>
<dbReference type="InterPro" id="IPR046673">
    <property type="entry name" value="ToxA_N"/>
</dbReference>
<evidence type="ECO:0000313" key="2">
    <source>
        <dbReference type="EMBL" id="AZV27021.1"/>
    </source>
</evidence>
<evidence type="ECO:0000259" key="1">
    <source>
        <dbReference type="Pfam" id="PF20178"/>
    </source>
</evidence>
<dbReference type="Pfam" id="PF20178">
    <property type="entry name" value="ToxA_N"/>
    <property type="match status" value="1"/>
</dbReference>
<feature type="domain" description="Dermonecrotic toxin N-terminal" evidence="1">
    <location>
        <begin position="806"/>
        <end position="1030"/>
    </location>
</feature>
<dbReference type="EMBL" id="CP024646">
    <property type="protein sequence ID" value="AZV27021.1"/>
    <property type="molecule type" value="Genomic_DNA"/>
</dbReference>
<accession>A0A3T0JU74</accession>